<dbReference type="Proteomes" id="UP000315440">
    <property type="component" value="Unassembled WGS sequence"/>
</dbReference>
<dbReference type="EMBL" id="SJPQ01000002">
    <property type="protein sequence ID" value="TWT89097.1"/>
    <property type="molecule type" value="Genomic_DNA"/>
</dbReference>
<accession>A0A5C5ZQ88</accession>
<organism evidence="2 3">
    <name type="scientific">Pseudobythopirellula maris</name>
    <dbReference type="NCBI Taxonomy" id="2527991"/>
    <lineage>
        <taxon>Bacteria</taxon>
        <taxon>Pseudomonadati</taxon>
        <taxon>Planctomycetota</taxon>
        <taxon>Planctomycetia</taxon>
        <taxon>Pirellulales</taxon>
        <taxon>Lacipirellulaceae</taxon>
        <taxon>Pseudobythopirellula</taxon>
    </lineage>
</organism>
<evidence type="ECO:0000313" key="3">
    <source>
        <dbReference type="Proteomes" id="UP000315440"/>
    </source>
</evidence>
<evidence type="ECO:0000313" key="2">
    <source>
        <dbReference type="EMBL" id="TWT89097.1"/>
    </source>
</evidence>
<keyword evidence="3" id="KW-1185">Reference proteome</keyword>
<name>A0A5C5ZQ88_9BACT</name>
<evidence type="ECO:0000256" key="1">
    <source>
        <dbReference type="SAM" id="SignalP"/>
    </source>
</evidence>
<gene>
    <name evidence="2" type="ORF">Mal64_25890</name>
</gene>
<sequence precursor="true">MTRLLTIALLLTTSAWAAPPLRSDVEVVLGPKLYRDGDVVEITDVTATSPRLEQGDTLVVKGRVRLDSKPLAHLGLYLTQTDGDGREETDPEQTMSISEGLRDFELKITIKHQGSLHISLYDEKTRRPFGGVYFGTRDQMEEIAGRKLDYYLED</sequence>
<protein>
    <submittedName>
        <fullName evidence="2">Uncharacterized protein</fullName>
    </submittedName>
</protein>
<feature type="signal peptide" evidence="1">
    <location>
        <begin position="1"/>
        <end position="17"/>
    </location>
</feature>
<reference evidence="2 3" key="1">
    <citation type="submission" date="2019-02" db="EMBL/GenBank/DDBJ databases">
        <title>Deep-cultivation of Planctomycetes and their phenomic and genomic characterization uncovers novel biology.</title>
        <authorList>
            <person name="Wiegand S."/>
            <person name="Jogler M."/>
            <person name="Boedeker C."/>
            <person name="Pinto D."/>
            <person name="Vollmers J."/>
            <person name="Rivas-Marin E."/>
            <person name="Kohn T."/>
            <person name="Peeters S.H."/>
            <person name="Heuer A."/>
            <person name="Rast P."/>
            <person name="Oberbeckmann S."/>
            <person name="Bunk B."/>
            <person name="Jeske O."/>
            <person name="Meyerdierks A."/>
            <person name="Storesund J.E."/>
            <person name="Kallscheuer N."/>
            <person name="Luecker S."/>
            <person name="Lage O.M."/>
            <person name="Pohl T."/>
            <person name="Merkel B.J."/>
            <person name="Hornburger P."/>
            <person name="Mueller R.-W."/>
            <person name="Bruemmer F."/>
            <person name="Labrenz M."/>
            <person name="Spormann A.M."/>
            <person name="Op Den Camp H."/>
            <person name="Overmann J."/>
            <person name="Amann R."/>
            <person name="Jetten M.S.M."/>
            <person name="Mascher T."/>
            <person name="Medema M.H."/>
            <person name="Devos D.P."/>
            <person name="Kaster A.-K."/>
            <person name="Ovreas L."/>
            <person name="Rohde M."/>
            <person name="Galperin M.Y."/>
            <person name="Jogler C."/>
        </authorList>
    </citation>
    <scope>NUCLEOTIDE SEQUENCE [LARGE SCALE GENOMIC DNA]</scope>
    <source>
        <strain evidence="2 3">Mal64</strain>
    </source>
</reference>
<proteinExistence type="predicted"/>
<comment type="caution">
    <text evidence="2">The sequence shown here is derived from an EMBL/GenBank/DDBJ whole genome shotgun (WGS) entry which is preliminary data.</text>
</comment>
<dbReference type="AlphaFoldDB" id="A0A5C5ZQ88"/>
<keyword evidence="1" id="KW-0732">Signal</keyword>
<feature type="chain" id="PRO_5023072943" evidence="1">
    <location>
        <begin position="18"/>
        <end position="154"/>
    </location>
</feature>
<dbReference type="RefSeq" id="WP_146400709.1">
    <property type="nucleotide sequence ID" value="NZ_SJPQ01000002.1"/>
</dbReference>
<dbReference type="OrthoDB" id="215108at2"/>